<accession>A0A0F5IUP2</accession>
<dbReference type="EMBL" id="AQHW01000025">
    <property type="protein sequence ID" value="KKB49223.1"/>
    <property type="molecule type" value="Genomic_DNA"/>
</dbReference>
<protein>
    <recommendedName>
        <fullName evidence="1">Glucosamine inositolphosphorylceramide transferase 1 N-terminal domain-containing protein</fullName>
    </recommendedName>
</protein>
<evidence type="ECO:0000259" key="1">
    <source>
        <dbReference type="Pfam" id="PF24793"/>
    </source>
</evidence>
<evidence type="ECO:0000313" key="3">
    <source>
        <dbReference type="Proteomes" id="UP000033035"/>
    </source>
</evidence>
<reference evidence="2 3" key="1">
    <citation type="submission" date="2013-04" db="EMBL/GenBank/DDBJ databases">
        <title>The Genome Sequence of Parabacteroides gordonii DSM 23371.</title>
        <authorList>
            <consortium name="The Broad Institute Genomics Platform"/>
            <person name="Earl A."/>
            <person name="Ward D."/>
            <person name="Feldgarden M."/>
            <person name="Gevers D."/>
            <person name="Martens E."/>
            <person name="Sakamoto M."/>
            <person name="Benno Y."/>
            <person name="Suzuki N."/>
            <person name="Matsunaga N."/>
            <person name="Koshihara K."/>
            <person name="Seki M."/>
            <person name="Komiya H."/>
            <person name="Walker B."/>
            <person name="Young S."/>
            <person name="Zeng Q."/>
            <person name="Gargeya S."/>
            <person name="Fitzgerald M."/>
            <person name="Haas B."/>
            <person name="Abouelleil A."/>
            <person name="Allen A.W."/>
            <person name="Alvarado L."/>
            <person name="Arachchi H.M."/>
            <person name="Berlin A.M."/>
            <person name="Chapman S.B."/>
            <person name="Gainer-Dewar J."/>
            <person name="Goldberg J."/>
            <person name="Griggs A."/>
            <person name="Gujja S."/>
            <person name="Hansen M."/>
            <person name="Howarth C."/>
            <person name="Imamovic A."/>
            <person name="Ireland A."/>
            <person name="Larimer J."/>
            <person name="McCowan C."/>
            <person name="Murphy C."/>
            <person name="Pearson M."/>
            <person name="Poon T.W."/>
            <person name="Priest M."/>
            <person name="Roberts A."/>
            <person name="Saif S."/>
            <person name="Shea T."/>
            <person name="Sisk P."/>
            <person name="Sykes S."/>
            <person name="Wortman J."/>
            <person name="Nusbaum C."/>
            <person name="Birren B."/>
        </authorList>
    </citation>
    <scope>NUCLEOTIDE SEQUENCE [LARGE SCALE GENOMIC DNA]</scope>
    <source>
        <strain evidence="2 3">MS-1</strain>
    </source>
</reference>
<evidence type="ECO:0000313" key="2">
    <source>
        <dbReference type="EMBL" id="KKB49223.1"/>
    </source>
</evidence>
<dbReference type="InterPro" id="IPR023296">
    <property type="entry name" value="Glyco_hydro_beta-prop_sf"/>
</dbReference>
<dbReference type="STRING" id="1203610.HMPREF1536_04287"/>
<dbReference type="Gene3D" id="2.115.10.20">
    <property type="entry name" value="Glycosyl hydrolase domain, family 43"/>
    <property type="match status" value="2"/>
</dbReference>
<dbReference type="HOGENOM" id="CLU_063385_0_0_10"/>
<organism evidence="2 3">
    <name type="scientific">Parabacteroides gordonii MS-1 = DSM 23371</name>
    <dbReference type="NCBI Taxonomy" id="1203610"/>
    <lineage>
        <taxon>Bacteria</taxon>
        <taxon>Pseudomonadati</taxon>
        <taxon>Bacteroidota</taxon>
        <taxon>Bacteroidia</taxon>
        <taxon>Bacteroidales</taxon>
        <taxon>Tannerellaceae</taxon>
        <taxon>Parabacteroides</taxon>
    </lineage>
</organism>
<dbReference type="Pfam" id="PF24793">
    <property type="entry name" value="GINT1_N"/>
    <property type="match status" value="1"/>
</dbReference>
<keyword evidence="3" id="KW-1185">Reference proteome</keyword>
<dbReference type="Proteomes" id="UP000033035">
    <property type="component" value="Unassembled WGS sequence"/>
</dbReference>
<dbReference type="RefSeq" id="WP_052349890.1">
    <property type="nucleotide sequence ID" value="NZ_KE386763.1"/>
</dbReference>
<name>A0A0F5IUP2_9BACT</name>
<dbReference type="AlphaFoldDB" id="A0A0F5IUP2"/>
<comment type="caution">
    <text evidence="2">The sequence shown here is derived from an EMBL/GenBank/DDBJ whole genome shotgun (WGS) entry which is preliminary data.</text>
</comment>
<feature type="domain" description="Glucosamine inositolphosphorylceramide transferase 1 N-terminal" evidence="1">
    <location>
        <begin position="37"/>
        <end position="278"/>
    </location>
</feature>
<sequence>MVCKIVINRKWIDFLLRCLNSKLVAWSVYVSRQKDENVFGLTDPVFSLTLPGRENLLSDVCLYADPFLFVKDGYLWLFCERMKRGGHGHIVAYKTSDLIHWIFEGVVLERPFHLSYPNVFEYKGDVYMLPETSKVNEVALYRAMDFPRNWEKICVLLSGKPYSDSSVIYHQGMWYLFTSPSDDKLCLFVSKNLLSDSWKEHPCSPVFSGLKGARGGGSVFKEGNTLYRMGQDDEKSYANNVAVYMIDLLTENDYHESLVIPELFDHTNKRYQFGGHHFCRVKFKNETLIATDGIIKARFINRIGFYLEMLIFKIKRSIDDRKYRSCRK</sequence>
<gene>
    <name evidence="2" type="ORF">HMPREF1536_04287</name>
</gene>
<proteinExistence type="predicted"/>
<dbReference type="PATRIC" id="fig|1203610.3.peg.4365"/>
<dbReference type="InterPro" id="IPR056442">
    <property type="entry name" value="GINT1_N"/>
</dbReference>
<dbReference type="SUPFAM" id="SSF75005">
    <property type="entry name" value="Arabinanase/levansucrase/invertase"/>
    <property type="match status" value="1"/>
</dbReference>